<comment type="subcellular location">
    <subcellularLocation>
        <location evidence="1">Cytoplasm</location>
        <location evidence="1">Cytoskeleton</location>
        <location evidence="1">Cilium axoneme</location>
    </subcellularLocation>
</comment>
<accession>A0A8C7WNA1</accession>
<keyword evidence="4 9" id="KW-0802">TPR repeat</keyword>
<dbReference type="AlphaFoldDB" id="A0A8C7WNA1"/>
<dbReference type="GO" id="GO:0061371">
    <property type="term" value="P:determination of heart left/right asymmetry"/>
    <property type="evidence" value="ECO:0007669"/>
    <property type="project" value="Ensembl"/>
</dbReference>
<evidence type="ECO:0000256" key="8">
    <source>
        <dbReference type="ARBA" id="ARBA00034143"/>
    </source>
</evidence>
<evidence type="ECO:0000256" key="3">
    <source>
        <dbReference type="ARBA" id="ARBA00022737"/>
    </source>
</evidence>
<dbReference type="PANTHER" id="PTHR23040:SF1">
    <property type="entry name" value="OUTER DYNEIN ARM-DOCKING COMPLEX SUBUNIT 4"/>
    <property type="match status" value="1"/>
</dbReference>
<protein>
    <recommendedName>
        <fullName evidence="7">Outer dynein arm-docking complex subunit 4</fullName>
    </recommendedName>
    <alternativeName>
        <fullName evidence="8">Tetratricopeptide repeat protein 25</fullName>
    </alternativeName>
</protein>
<evidence type="ECO:0000256" key="7">
    <source>
        <dbReference type="ARBA" id="ARBA00034139"/>
    </source>
</evidence>
<dbReference type="InterPro" id="IPR019734">
    <property type="entry name" value="TPR_rpt"/>
</dbReference>
<evidence type="ECO:0000313" key="10">
    <source>
        <dbReference type="Ensembl" id="ENSOSIP00000000852.1"/>
    </source>
</evidence>
<dbReference type="Pfam" id="PF13181">
    <property type="entry name" value="TPR_8"/>
    <property type="match status" value="1"/>
</dbReference>
<name>A0A8C7WNA1_9TELE</name>
<evidence type="ECO:0000256" key="1">
    <source>
        <dbReference type="ARBA" id="ARBA00004430"/>
    </source>
</evidence>
<dbReference type="SMART" id="SM00028">
    <property type="entry name" value="TPR"/>
    <property type="match status" value="7"/>
</dbReference>
<dbReference type="GO" id="GO:0005930">
    <property type="term" value="C:axoneme"/>
    <property type="evidence" value="ECO:0007669"/>
    <property type="project" value="UniProtKB-SubCell"/>
</dbReference>
<dbReference type="Gene3D" id="1.25.40.10">
    <property type="entry name" value="Tetratricopeptide repeat domain"/>
    <property type="match status" value="3"/>
</dbReference>
<dbReference type="GO" id="GO:0060271">
    <property type="term" value="P:cilium assembly"/>
    <property type="evidence" value="ECO:0007669"/>
    <property type="project" value="Ensembl"/>
</dbReference>
<dbReference type="InterPro" id="IPR040111">
    <property type="entry name" value="ODAD4"/>
</dbReference>
<keyword evidence="2" id="KW-0963">Cytoplasm</keyword>
<dbReference type="Pfam" id="PF13424">
    <property type="entry name" value="TPR_12"/>
    <property type="match status" value="1"/>
</dbReference>
<dbReference type="Proteomes" id="UP000694383">
    <property type="component" value="Unplaced"/>
</dbReference>
<feature type="repeat" description="TPR" evidence="9">
    <location>
        <begin position="239"/>
        <end position="272"/>
    </location>
</feature>
<dbReference type="SUPFAM" id="SSF48452">
    <property type="entry name" value="TPR-like"/>
    <property type="match status" value="2"/>
</dbReference>
<feature type="repeat" description="TPR" evidence="9">
    <location>
        <begin position="16"/>
        <end position="49"/>
    </location>
</feature>
<dbReference type="FunFam" id="1.25.40.10:FF:000795">
    <property type="entry name" value="Tetratricopeptide repeat protein 25"/>
    <property type="match status" value="1"/>
</dbReference>
<dbReference type="Pfam" id="PF13432">
    <property type="entry name" value="TPR_16"/>
    <property type="match status" value="1"/>
</dbReference>
<reference evidence="10" key="2">
    <citation type="submission" date="2025-09" db="UniProtKB">
        <authorList>
            <consortium name="Ensembl"/>
        </authorList>
    </citation>
    <scope>IDENTIFICATION</scope>
</reference>
<organism evidence="10 11">
    <name type="scientific">Oryzias sinensis</name>
    <name type="common">Chinese medaka</name>
    <dbReference type="NCBI Taxonomy" id="183150"/>
    <lineage>
        <taxon>Eukaryota</taxon>
        <taxon>Metazoa</taxon>
        <taxon>Chordata</taxon>
        <taxon>Craniata</taxon>
        <taxon>Vertebrata</taxon>
        <taxon>Euteleostomi</taxon>
        <taxon>Actinopterygii</taxon>
        <taxon>Neopterygii</taxon>
        <taxon>Teleostei</taxon>
        <taxon>Neoteleostei</taxon>
        <taxon>Acanthomorphata</taxon>
        <taxon>Ovalentaria</taxon>
        <taxon>Atherinomorphae</taxon>
        <taxon>Beloniformes</taxon>
        <taxon>Adrianichthyidae</taxon>
        <taxon>Oryziinae</taxon>
        <taxon>Oryzias</taxon>
    </lineage>
</organism>
<keyword evidence="5" id="KW-0206">Cytoskeleton</keyword>
<sequence length="366" mass="41473">MSETREDLQQKRPQSFSTLVSAGKQLLHKREYRRAQSSFTAILDLKPEDKECLIGRSNCYLNTGQLQNALRDAELSLKHDNFTFYLFFQGVYQKAKVLFYMGEFEFSLVFYHRGQSIRTQMQCFTLGIKKAQEAIKNAVGDLMKEKTKSGEQVQDIIQDSTSALESGNAEDGLKKAKGALKFVERRSKTEFPHKKLLLGSLHSSIGNALLYQGELDKALEHHQKELDLAEQCKLPEATSRALDNLGQTYAQSGNFTEAIELWKKRIPLVPSGLEKVWLLHEIGCFYLQLHRYEEAKEYAILSVAEAAEIPDVKWKMNASVLMAQSELRLGNFKSSVSHFETALVHARLQDDDSALNAIQKVPSAFT</sequence>
<dbReference type="PANTHER" id="PTHR23040">
    <property type="match status" value="1"/>
</dbReference>
<keyword evidence="3" id="KW-0677">Repeat</keyword>
<evidence type="ECO:0000256" key="4">
    <source>
        <dbReference type="ARBA" id="ARBA00022803"/>
    </source>
</evidence>
<evidence type="ECO:0000313" key="11">
    <source>
        <dbReference type="Proteomes" id="UP000694383"/>
    </source>
</evidence>
<evidence type="ECO:0000256" key="9">
    <source>
        <dbReference type="PROSITE-ProRule" id="PRU00339"/>
    </source>
</evidence>
<dbReference type="PROSITE" id="PS50005">
    <property type="entry name" value="TPR"/>
    <property type="match status" value="2"/>
</dbReference>
<evidence type="ECO:0000256" key="6">
    <source>
        <dbReference type="ARBA" id="ARBA00023273"/>
    </source>
</evidence>
<proteinExistence type="predicted"/>
<evidence type="ECO:0000256" key="5">
    <source>
        <dbReference type="ARBA" id="ARBA00023212"/>
    </source>
</evidence>
<keyword evidence="11" id="KW-1185">Reference proteome</keyword>
<dbReference type="GO" id="GO:0032474">
    <property type="term" value="P:otolith morphogenesis"/>
    <property type="evidence" value="ECO:0007669"/>
    <property type="project" value="Ensembl"/>
</dbReference>
<dbReference type="Ensembl" id="ENSOSIT00000000904.1">
    <property type="protein sequence ID" value="ENSOSIP00000000852.1"/>
    <property type="gene ID" value="ENSOSIG00000000462.1"/>
</dbReference>
<evidence type="ECO:0000256" key="2">
    <source>
        <dbReference type="ARBA" id="ARBA00022490"/>
    </source>
</evidence>
<dbReference type="GeneTree" id="ENSGT00390000007911"/>
<reference evidence="10" key="1">
    <citation type="submission" date="2025-08" db="UniProtKB">
        <authorList>
            <consortium name="Ensembl"/>
        </authorList>
    </citation>
    <scope>IDENTIFICATION</scope>
</reference>
<dbReference type="InterPro" id="IPR011990">
    <property type="entry name" value="TPR-like_helical_dom_sf"/>
</dbReference>
<keyword evidence="6" id="KW-0966">Cell projection</keyword>